<gene>
    <name evidence="1" type="ORF">AcetOrient_orf00475</name>
</gene>
<reference evidence="1 2" key="1">
    <citation type="submission" date="2018-02" db="EMBL/GenBank/DDBJ databases">
        <title>Acetobacter orientalis genome.</title>
        <authorList>
            <person name="Nakashima N."/>
            <person name="Tamura T."/>
        </authorList>
    </citation>
    <scope>NUCLEOTIDE SEQUENCE [LARGE SCALE GENOMIC DNA]</scope>
    <source>
        <strain evidence="1 2">FAN1</strain>
    </source>
</reference>
<protein>
    <submittedName>
        <fullName evidence="1">Uncharacterized protein</fullName>
    </submittedName>
</protein>
<dbReference type="AlphaFoldDB" id="A0A2Z5ZE12"/>
<evidence type="ECO:0000313" key="2">
    <source>
        <dbReference type="Proteomes" id="UP000270034"/>
    </source>
</evidence>
<evidence type="ECO:0000313" key="1">
    <source>
        <dbReference type="EMBL" id="BBC78669.1"/>
    </source>
</evidence>
<proteinExistence type="predicted"/>
<dbReference type="Proteomes" id="UP000270034">
    <property type="component" value="Chromosome"/>
</dbReference>
<organism evidence="1 2">
    <name type="scientific">Acetobacter orientalis</name>
    <dbReference type="NCBI Taxonomy" id="146474"/>
    <lineage>
        <taxon>Bacteria</taxon>
        <taxon>Pseudomonadati</taxon>
        <taxon>Pseudomonadota</taxon>
        <taxon>Alphaproteobacteria</taxon>
        <taxon>Acetobacterales</taxon>
        <taxon>Acetobacteraceae</taxon>
        <taxon>Acetobacter</taxon>
    </lineage>
</organism>
<accession>A0A2Z5ZE12</accession>
<sequence length="40" mass="4162">MPPKTSLRDSALQGVGQSKILAVSLRASHGSHKNKAESSS</sequence>
<dbReference type="EMBL" id="AP018515">
    <property type="protein sequence ID" value="BBC78669.1"/>
    <property type="molecule type" value="Genomic_DNA"/>
</dbReference>
<name>A0A2Z5ZE12_9PROT</name>
<dbReference type="KEGG" id="aot:AcetOri_orf00475"/>